<sequence>MELSINNVKHVVSNGMETTIVSTFVQQQIEGELSLFTMSDQQITGLIYATHVHAEKSFDEDSLFVIVENILKRATQIIDNVVQGSNFHFEYIEDRTPKSNLSVPLCTLRLIGRELSCKAPGEKIAHETTLAILHKLSSYTWEAKAVLTLAALALEFGDICLLAQLYPSDPLANQLATLKRVPVLVKPTQLQKRRQALLELTSLIKTTMEVIAIFDEFEKLSLYDSKDIPGLSKALDHMPVDVYWAILTIAACATKVTILMSDEPDKPHDLYSYAQKINYILNRLTVRLTVCRRELAEAEAHRRLIKLLGSPTEVMEVFKALIFTKDFDVQPIIDAEAEAHRRLIKLLGSPTEVMEVFKALIFTKDFDVQPIIDGSTNRMVNIEVLRRKNIFMFMSSLDITDSDISILKPVYDTISEKEKSYTIVWIPIVEQWTEELLKKYDTLRSKMPWYILHINLFSAPIAGIRFIKDKWQYKGNPILVLMNPQGRVENLNAFPLIHVWGLWAFPYDKEAQEKISTEIHWIGPIVKTIHPIIESWVREEKYIFFYGGKSNDLIQQFTKKATALTNNPLIKDSKTNIELFLVGGEDYGILWKFWNGIENLFFTKANEHIDPVTQEIQRLLSYKNESAWAVVSKGSAVVTVGHGSLILSVVEEFDKWKGLIKERGFEIAFKEHYKKVITEACPPPRSHLEVPTVVGQPPMSMQCPECLRTMKTYFSYKCRHNDDPMNAYHY</sequence>
<dbReference type="InterPro" id="IPR027942">
    <property type="entry name" value="SEO_N"/>
</dbReference>
<comment type="caution">
    <text evidence="3">The sequence shown here is derived from an EMBL/GenBank/DDBJ whole genome shotgun (WGS) entry which is preliminary data.</text>
</comment>
<evidence type="ECO:0000313" key="4">
    <source>
        <dbReference type="Proteomes" id="UP000237105"/>
    </source>
</evidence>
<dbReference type="InterPro" id="IPR039299">
    <property type="entry name" value="SEOA"/>
</dbReference>
<name>A0A2P5C3J1_PARAD</name>
<dbReference type="OrthoDB" id="1433562at2759"/>
<dbReference type="InterPro" id="IPR027944">
    <property type="entry name" value="SEO_C"/>
</dbReference>
<evidence type="ECO:0000259" key="2">
    <source>
        <dbReference type="Pfam" id="PF14577"/>
    </source>
</evidence>
<dbReference type="Proteomes" id="UP000237105">
    <property type="component" value="Unassembled WGS sequence"/>
</dbReference>
<feature type="domain" description="Sieve element occlusion N-terminal" evidence="1">
    <location>
        <begin position="39"/>
        <end position="310"/>
    </location>
</feature>
<evidence type="ECO:0000313" key="3">
    <source>
        <dbReference type="EMBL" id="PON55650.1"/>
    </source>
</evidence>
<dbReference type="GO" id="GO:0010088">
    <property type="term" value="P:phloem development"/>
    <property type="evidence" value="ECO:0007669"/>
    <property type="project" value="InterPro"/>
</dbReference>
<gene>
    <name evidence="3" type="ORF">PanWU01x14_187180</name>
</gene>
<dbReference type="Pfam" id="PF14576">
    <property type="entry name" value="SEO_N"/>
    <property type="match status" value="1"/>
</dbReference>
<dbReference type="AlphaFoldDB" id="A0A2P5C3J1"/>
<keyword evidence="4" id="KW-1185">Reference proteome</keyword>
<proteinExistence type="predicted"/>
<dbReference type="EMBL" id="JXTB01000181">
    <property type="protein sequence ID" value="PON55650.1"/>
    <property type="molecule type" value="Genomic_DNA"/>
</dbReference>
<feature type="domain" description="Sieve element occlusion C-terminal" evidence="2">
    <location>
        <begin position="525"/>
        <end position="583"/>
    </location>
</feature>
<feature type="domain" description="Sieve element occlusion C-terminal" evidence="2">
    <location>
        <begin position="587"/>
        <end position="719"/>
    </location>
</feature>
<evidence type="ECO:0000259" key="1">
    <source>
        <dbReference type="Pfam" id="PF14576"/>
    </source>
</evidence>
<dbReference type="PANTHER" id="PTHR33232:SF18">
    <property type="entry name" value="PROTEIN SIEVE ELEMENT OCCLUSION B-LIKE"/>
    <property type="match status" value="1"/>
</dbReference>
<accession>A0A2P5C3J1</accession>
<protein>
    <submittedName>
        <fullName evidence="3">Sieve element occlusion</fullName>
    </submittedName>
</protein>
<dbReference type="Pfam" id="PF14577">
    <property type="entry name" value="SEO_C"/>
    <property type="match status" value="2"/>
</dbReference>
<dbReference type="PANTHER" id="PTHR33232">
    <property type="entry name" value="PROTEIN SIEVE ELEMENT OCCLUSION B-LIKE"/>
    <property type="match status" value="1"/>
</dbReference>
<dbReference type="STRING" id="3476.A0A2P5C3J1"/>
<reference evidence="4" key="1">
    <citation type="submission" date="2016-06" db="EMBL/GenBank/DDBJ databases">
        <title>Parallel loss of symbiosis genes in relatives of nitrogen-fixing non-legume Parasponia.</title>
        <authorList>
            <person name="Van Velzen R."/>
            <person name="Holmer R."/>
            <person name="Bu F."/>
            <person name="Rutten L."/>
            <person name="Van Zeijl A."/>
            <person name="Liu W."/>
            <person name="Santuari L."/>
            <person name="Cao Q."/>
            <person name="Sharma T."/>
            <person name="Shen D."/>
            <person name="Roswanjaya Y."/>
            <person name="Wardhani T."/>
            <person name="Kalhor M.S."/>
            <person name="Jansen J."/>
            <person name="Van den Hoogen J."/>
            <person name="Gungor B."/>
            <person name="Hartog M."/>
            <person name="Hontelez J."/>
            <person name="Verver J."/>
            <person name="Yang W.-C."/>
            <person name="Schijlen E."/>
            <person name="Repin R."/>
            <person name="Schilthuizen M."/>
            <person name="Schranz E."/>
            <person name="Heidstra R."/>
            <person name="Miyata K."/>
            <person name="Fedorova E."/>
            <person name="Kohlen W."/>
            <person name="Bisseling T."/>
            <person name="Smit S."/>
            <person name="Geurts R."/>
        </authorList>
    </citation>
    <scope>NUCLEOTIDE SEQUENCE [LARGE SCALE GENOMIC DNA]</scope>
    <source>
        <strain evidence="4">cv. WU1-14</strain>
    </source>
</reference>
<organism evidence="3 4">
    <name type="scientific">Parasponia andersonii</name>
    <name type="common">Sponia andersonii</name>
    <dbReference type="NCBI Taxonomy" id="3476"/>
    <lineage>
        <taxon>Eukaryota</taxon>
        <taxon>Viridiplantae</taxon>
        <taxon>Streptophyta</taxon>
        <taxon>Embryophyta</taxon>
        <taxon>Tracheophyta</taxon>
        <taxon>Spermatophyta</taxon>
        <taxon>Magnoliopsida</taxon>
        <taxon>eudicotyledons</taxon>
        <taxon>Gunneridae</taxon>
        <taxon>Pentapetalae</taxon>
        <taxon>rosids</taxon>
        <taxon>fabids</taxon>
        <taxon>Rosales</taxon>
        <taxon>Cannabaceae</taxon>
        <taxon>Parasponia</taxon>
    </lineage>
</organism>